<evidence type="ECO:0000313" key="9">
    <source>
        <dbReference type="EMBL" id="MWB78309.1"/>
    </source>
</evidence>
<comment type="caution">
    <text evidence="9">The sequence shown here is derived from an EMBL/GenBank/DDBJ whole genome shotgun (WGS) entry which is preliminary data.</text>
</comment>
<dbReference type="GO" id="GO:0005886">
    <property type="term" value="C:plasma membrane"/>
    <property type="evidence" value="ECO:0007669"/>
    <property type="project" value="UniProtKB-SubCell"/>
</dbReference>
<feature type="transmembrane region" description="Helical" evidence="8">
    <location>
        <begin position="265"/>
        <end position="283"/>
    </location>
</feature>
<keyword evidence="10" id="KW-1185">Reference proteome</keyword>
<feature type="transmembrane region" description="Helical" evidence="8">
    <location>
        <begin position="143"/>
        <end position="163"/>
    </location>
</feature>
<evidence type="ECO:0000313" key="10">
    <source>
        <dbReference type="Proteomes" id="UP000443843"/>
    </source>
</evidence>
<dbReference type="AlphaFoldDB" id="A0A844WFK8"/>
<evidence type="ECO:0000256" key="1">
    <source>
        <dbReference type="ARBA" id="ARBA00004651"/>
    </source>
</evidence>
<dbReference type="PANTHER" id="PTHR32196:SF21">
    <property type="entry name" value="ABC TRANSPORTER PERMEASE PROTEIN YPHD-RELATED"/>
    <property type="match status" value="1"/>
</dbReference>
<feature type="transmembrane region" description="Helical" evidence="8">
    <location>
        <begin position="183"/>
        <end position="205"/>
    </location>
</feature>
<comment type="subcellular location">
    <subcellularLocation>
        <location evidence="1">Cell membrane</location>
        <topology evidence="1">Multi-pass membrane protein</topology>
    </subcellularLocation>
</comment>
<evidence type="ECO:0000256" key="6">
    <source>
        <dbReference type="ARBA" id="ARBA00022989"/>
    </source>
</evidence>
<feature type="transmembrane region" description="Helical" evidence="8">
    <location>
        <begin position="32"/>
        <end position="52"/>
    </location>
</feature>
<keyword evidence="2" id="KW-0813">Transport</keyword>
<keyword evidence="7 8" id="KW-0472">Membrane</keyword>
<feature type="transmembrane region" description="Helical" evidence="8">
    <location>
        <begin position="234"/>
        <end position="253"/>
    </location>
</feature>
<evidence type="ECO:0000256" key="2">
    <source>
        <dbReference type="ARBA" id="ARBA00022448"/>
    </source>
</evidence>
<dbReference type="CDD" id="cd06579">
    <property type="entry name" value="TM_PBP1_transp_AraH_like"/>
    <property type="match status" value="1"/>
</dbReference>
<feature type="transmembrane region" description="Helical" evidence="8">
    <location>
        <begin position="90"/>
        <end position="110"/>
    </location>
</feature>
<dbReference type="GO" id="GO:0022857">
    <property type="term" value="F:transmembrane transporter activity"/>
    <property type="evidence" value="ECO:0007669"/>
    <property type="project" value="InterPro"/>
</dbReference>
<feature type="transmembrane region" description="Helical" evidence="8">
    <location>
        <begin position="116"/>
        <end position="136"/>
    </location>
</feature>
<evidence type="ECO:0000256" key="4">
    <source>
        <dbReference type="ARBA" id="ARBA00022519"/>
    </source>
</evidence>
<sequence length="350" mass="36340">MPLIAARVTLRGHDALADSTTLFAGLRDRNRLLETVVFAVTLALVAIFSLTVDGFAARGNLSVILSNSASLCILSCGMAVVIISRGLDLSIVAVMVAGATTYATCVQAGLGGGMALVVTALVITVVGAINAWLIAFAELPAMLATLASAMVVTGLFRFAILQGEFLILLQKSNPAVQILTSDILPGVPVTTVAMMAALAATWVLLNRTIAGEVIYAMGDNFLAARLSGLPVRPVTILIYVWAALMAMVAGLLVSSASGAVDFRTVTNGTLLFDVILVVVLGGIPLRGGRGGLRNIILGVALIAVLRNGMTLMNVTTQMQDVIKGVVLLIAVAVENFLNPRDIETDTVGDL</sequence>
<evidence type="ECO:0000256" key="3">
    <source>
        <dbReference type="ARBA" id="ARBA00022475"/>
    </source>
</evidence>
<reference evidence="9 10" key="1">
    <citation type="submission" date="2019-11" db="EMBL/GenBank/DDBJ databases">
        <title>Pseudooceanicola pacifica sp. nov., isolated from deep-sea sediment of the Pacific Ocean.</title>
        <authorList>
            <person name="Lyu L."/>
        </authorList>
    </citation>
    <scope>NUCLEOTIDE SEQUENCE [LARGE SCALE GENOMIC DNA]</scope>
    <source>
        <strain evidence="9 10">216_PA32_1</strain>
    </source>
</reference>
<keyword evidence="4" id="KW-0997">Cell inner membrane</keyword>
<evidence type="ECO:0000256" key="5">
    <source>
        <dbReference type="ARBA" id="ARBA00022692"/>
    </source>
</evidence>
<dbReference type="Pfam" id="PF02653">
    <property type="entry name" value="BPD_transp_2"/>
    <property type="match status" value="1"/>
</dbReference>
<gene>
    <name evidence="9" type="ORF">GLS40_09755</name>
</gene>
<dbReference type="PANTHER" id="PTHR32196">
    <property type="entry name" value="ABC TRANSPORTER PERMEASE PROTEIN YPHD-RELATED-RELATED"/>
    <property type="match status" value="1"/>
</dbReference>
<evidence type="ECO:0000256" key="8">
    <source>
        <dbReference type="SAM" id="Phobius"/>
    </source>
</evidence>
<name>A0A844WFK8_9RHOB</name>
<dbReference type="Proteomes" id="UP000443843">
    <property type="component" value="Unassembled WGS sequence"/>
</dbReference>
<proteinExistence type="predicted"/>
<protein>
    <submittedName>
        <fullName evidence="9">ABC transporter permease</fullName>
    </submittedName>
</protein>
<evidence type="ECO:0000256" key="7">
    <source>
        <dbReference type="ARBA" id="ARBA00023136"/>
    </source>
</evidence>
<feature type="transmembrane region" description="Helical" evidence="8">
    <location>
        <begin position="64"/>
        <end position="83"/>
    </location>
</feature>
<feature type="transmembrane region" description="Helical" evidence="8">
    <location>
        <begin position="295"/>
        <end position="315"/>
    </location>
</feature>
<keyword evidence="5 8" id="KW-0812">Transmembrane</keyword>
<dbReference type="EMBL" id="WNXQ01000004">
    <property type="protein sequence ID" value="MWB78309.1"/>
    <property type="molecule type" value="Genomic_DNA"/>
</dbReference>
<organism evidence="9 10">
    <name type="scientific">Pseudooceanicola pacificus</name>
    <dbReference type="NCBI Taxonomy" id="2676438"/>
    <lineage>
        <taxon>Bacteria</taxon>
        <taxon>Pseudomonadati</taxon>
        <taxon>Pseudomonadota</taxon>
        <taxon>Alphaproteobacteria</taxon>
        <taxon>Rhodobacterales</taxon>
        <taxon>Paracoccaceae</taxon>
        <taxon>Pseudooceanicola</taxon>
    </lineage>
</organism>
<accession>A0A844WFK8</accession>
<keyword evidence="6 8" id="KW-1133">Transmembrane helix</keyword>
<keyword evidence="3" id="KW-1003">Cell membrane</keyword>
<dbReference type="InterPro" id="IPR001851">
    <property type="entry name" value="ABC_transp_permease"/>
</dbReference>